<dbReference type="InterPro" id="IPR036179">
    <property type="entry name" value="Ig-like_dom_sf"/>
</dbReference>
<dbReference type="Gene3D" id="2.60.40.10">
    <property type="entry name" value="Immunoglobulins"/>
    <property type="match status" value="1"/>
</dbReference>
<proteinExistence type="predicted"/>
<dbReference type="PROSITE" id="PS50835">
    <property type="entry name" value="IG_LIKE"/>
    <property type="match status" value="1"/>
</dbReference>
<comment type="caution">
    <text evidence="2">The sequence shown here is derived from an EMBL/GenBank/DDBJ whole genome shotgun (WGS) entry which is preliminary data.</text>
</comment>
<organism evidence="2 3">
    <name type="scientific">Lymnaea stagnalis</name>
    <name type="common">Great pond snail</name>
    <name type="synonym">Helix stagnalis</name>
    <dbReference type="NCBI Taxonomy" id="6523"/>
    <lineage>
        <taxon>Eukaryota</taxon>
        <taxon>Metazoa</taxon>
        <taxon>Spiralia</taxon>
        <taxon>Lophotrochozoa</taxon>
        <taxon>Mollusca</taxon>
        <taxon>Gastropoda</taxon>
        <taxon>Heterobranchia</taxon>
        <taxon>Euthyneura</taxon>
        <taxon>Panpulmonata</taxon>
        <taxon>Hygrophila</taxon>
        <taxon>Lymnaeoidea</taxon>
        <taxon>Lymnaeidae</taxon>
        <taxon>Lymnaea</taxon>
    </lineage>
</organism>
<dbReference type="EMBL" id="CAXITT010000404">
    <property type="protein sequence ID" value="CAL1540882.1"/>
    <property type="molecule type" value="Genomic_DNA"/>
</dbReference>
<dbReference type="SUPFAM" id="SSF48726">
    <property type="entry name" value="Immunoglobulin"/>
    <property type="match status" value="1"/>
</dbReference>
<accession>A0AAV2I2L5</accession>
<sequence>MGVGDDVAPRFTQKPALRQEDNGQKLVFHCVLEASPKPDIAWFMGTTPLQDTDRTRMRTEPAGGSAFNVILEILGVAQSDAGTYKVVAKNRLGEVSASINLNFSG</sequence>
<dbReference type="GO" id="GO:0004672">
    <property type="term" value="F:protein kinase activity"/>
    <property type="evidence" value="ECO:0007669"/>
    <property type="project" value="TreeGrafter"/>
</dbReference>
<dbReference type="InterPro" id="IPR003598">
    <property type="entry name" value="Ig_sub2"/>
</dbReference>
<protein>
    <recommendedName>
        <fullName evidence="1">Ig-like domain-containing protein</fullName>
    </recommendedName>
</protein>
<dbReference type="AlphaFoldDB" id="A0AAV2I2L5"/>
<dbReference type="SMART" id="SM00408">
    <property type="entry name" value="IGc2"/>
    <property type="match status" value="1"/>
</dbReference>
<reference evidence="2 3" key="1">
    <citation type="submission" date="2024-04" db="EMBL/GenBank/DDBJ databases">
        <authorList>
            <consortium name="Genoscope - CEA"/>
            <person name="William W."/>
        </authorList>
    </citation>
    <scope>NUCLEOTIDE SEQUENCE [LARGE SCALE GENOMIC DNA]</scope>
</reference>
<dbReference type="FunFam" id="2.60.40.10:FF:000097">
    <property type="entry name" value="Bent, isoform F"/>
    <property type="match status" value="1"/>
</dbReference>
<dbReference type="Proteomes" id="UP001497497">
    <property type="component" value="Unassembled WGS sequence"/>
</dbReference>
<dbReference type="PANTHER" id="PTHR47633:SF8">
    <property type="entry name" value="SPEG NEIGHBOR PROTEIN"/>
    <property type="match status" value="1"/>
</dbReference>
<feature type="domain" description="Ig-like" evidence="1">
    <location>
        <begin position="9"/>
        <end position="102"/>
    </location>
</feature>
<dbReference type="InterPro" id="IPR007110">
    <property type="entry name" value="Ig-like_dom"/>
</dbReference>
<gene>
    <name evidence="2" type="ORF">GSLYS_00014531001</name>
</gene>
<evidence type="ECO:0000313" key="3">
    <source>
        <dbReference type="Proteomes" id="UP001497497"/>
    </source>
</evidence>
<evidence type="ECO:0000313" key="2">
    <source>
        <dbReference type="EMBL" id="CAL1540882.1"/>
    </source>
</evidence>
<evidence type="ECO:0000259" key="1">
    <source>
        <dbReference type="PROSITE" id="PS50835"/>
    </source>
</evidence>
<dbReference type="InterPro" id="IPR003599">
    <property type="entry name" value="Ig_sub"/>
</dbReference>
<dbReference type="SMART" id="SM00409">
    <property type="entry name" value="IG"/>
    <property type="match status" value="1"/>
</dbReference>
<dbReference type="InterPro" id="IPR013098">
    <property type="entry name" value="Ig_I-set"/>
</dbReference>
<dbReference type="InterPro" id="IPR013783">
    <property type="entry name" value="Ig-like_fold"/>
</dbReference>
<dbReference type="PANTHER" id="PTHR47633">
    <property type="entry name" value="IMMUNOGLOBULIN"/>
    <property type="match status" value="1"/>
</dbReference>
<name>A0AAV2I2L5_LYMST</name>
<dbReference type="Pfam" id="PF07679">
    <property type="entry name" value="I-set"/>
    <property type="match status" value="1"/>
</dbReference>
<keyword evidence="3" id="KW-1185">Reference proteome</keyword>